<evidence type="ECO:0000313" key="1">
    <source>
        <dbReference type="EMBL" id="EOB03392.1"/>
    </source>
</evidence>
<gene>
    <name evidence="1" type="ORF">Anapl_12118</name>
</gene>
<organism evidence="1 2">
    <name type="scientific">Anas platyrhynchos</name>
    <name type="common">Mallard</name>
    <name type="synonym">Anas boschas</name>
    <dbReference type="NCBI Taxonomy" id="8839"/>
    <lineage>
        <taxon>Eukaryota</taxon>
        <taxon>Metazoa</taxon>
        <taxon>Chordata</taxon>
        <taxon>Craniata</taxon>
        <taxon>Vertebrata</taxon>
        <taxon>Euteleostomi</taxon>
        <taxon>Archelosauria</taxon>
        <taxon>Archosauria</taxon>
        <taxon>Dinosauria</taxon>
        <taxon>Saurischia</taxon>
        <taxon>Theropoda</taxon>
        <taxon>Coelurosauria</taxon>
        <taxon>Aves</taxon>
        <taxon>Neognathae</taxon>
        <taxon>Galloanserae</taxon>
        <taxon>Anseriformes</taxon>
        <taxon>Anatidae</taxon>
        <taxon>Anatinae</taxon>
        <taxon>Anas</taxon>
    </lineage>
</organism>
<reference evidence="2" key="1">
    <citation type="journal article" date="2013" name="Nat. Genet.">
        <title>The duck genome and transcriptome provide insight into an avian influenza virus reservoir species.</title>
        <authorList>
            <person name="Huang Y."/>
            <person name="Li Y."/>
            <person name="Burt D.W."/>
            <person name="Chen H."/>
            <person name="Zhang Y."/>
            <person name="Qian W."/>
            <person name="Kim H."/>
            <person name="Gan S."/>
            <person name="Zhao Y."/>
            <person name="Li J."/>
            <person name="Yi K."/>
            <person name="Feng H."/>
            <person name="Zhu P."/>
            <person name="Li B."/>
            <person name="Liu Q."/>
            <person name="Fairley S."/>
            <person name="Magor K.E."/>
            <person name="Du Z."/>
            <person name="Hu X."/>
            <person name="Goodman L."/>
            <person name="Tafer H."/>
            <person name="Vignal A."/>
            <person name="Lee T."/>
            <person name="Kim K.W."/>
            <person name="Sheng Z."/>
            <person name="An Y."/>
            <person name="Searle S."/>
            <person name="Herrero J."/>
            <person name="Groenen M.A."/>
            <person name="Crooijmans R.P."/>
            <person name="Faraut T."/>
            <person name="Cai Q."/>
            <person name="Webster R.G."/>
            <person name="Aldridge J.R."/>
            <person name="Warren W.C."/>
            <person name="Bartschat S."/>
            <person name="Kehr S."/>
            <person name="Marz M."/>
            <person name="Stadler P.F."/>
            <person name="Smith J."/>
            <person name="Kraus R.H."/>
            <person name="Zhao Y."/>
            <person name="Ren L."/>
            <person name="Fei J."/>
            <person name="Morisson M."/>
            <person name="Kaiser P."/>
            <person name="Griffin D.K."/>
            <person name="Rao M."/>
            <person name="Pitel F."/>
            <person name="Wang J."/>
            <person name="Li N."/>
        </authorList>
    </citation>
    <scope>NUCLEOTIDE SEQUENCE [LARGE SCALE GENOMIC DNA]</scope>
</reference>
<dbReference type="Proteomes" id="UP000296049">
    <property type="component" value="Unassembled WGS sequence"/>
</dbReference>
<name>R0K1E4_ANAPL</name>
<keyword evidence="2" id="KW-1185">Reference proteome</keyword>
<accession>R0K1E4</accession>
<dbReference type="AlphaFoldDB" id="R0K1E4"/>
<protein>
    <submittedName>
        <fullName evidence="1">Uncharacterized protein</fullName>
    </submittedName>
</protein>
<sequence>MTVIEREIKIHMMFQAFLAASSSGYFTSEIELPVYFQYKLQAASISKIGKFSSDENDFHLKLSDYLISMMQCRDRLMELTMSQLTQLMDLAPMTQCKDKVKQNYQPEGFAEQGQGKLYLHRTVLRDEVALYNKHLQPIPQQGIKDVIHFTALHVRKDLAVLISADCYSNTGHVNSIPNISGPQLTTPSNSHWRESCSLVKGQYRCRGIKIRINSKKESSIAKREIFLPVHYAANIIVKRSFTDVKVNAWKTEWNGTSGTWKNSQSGWETVVMYVGEIRLFFYAGNTEYWFQEMVSLQRSPVYRSLRCDLLHLIAVKKDYYYGGGHSAGLTSCDSTAEEICVTNGYCLNVHFSESGPDAHEFSLGYIFYIQVMEDNHSA</sequence>
<dbReference type="EMBL" id="KB742862">
    <property type="protein sequence ID" value="EOB03392.1"/>
    <property type="molecule type" value="Genomic_DNA"/>
</dbReference>
<proteinExistence type="predicted"/>
<evidence type="ECO:0000313" key="2">
    <source>
        <dbReference type="Proteomes" id="UP000296049"/>
    </source>
</evidence>